<dbReference type="Gene3D" id="3.40.33.10">
    <property type="entry name" value="CAP"/>
    <property type="match status" value="1"/>
</dbReference>
<dbReference type="EMBL" id="GL379790">
    <property type="protein sequence ID" value="EGT49497.1"/>
    <property type="molecule type" value="Genomic_DNA"/>
</dbReference>
<dbReference type="AlphaFoldDB" id="G0MDC6"/>
<organism evidence="3">
    <name type="scientific">Caenorhabditis brenneri</name>
    <name type="common">Nematode worm</name>
    <dbReference type="NCBI Taxonomy" id="135651"/>
    <lineage>
        <taxon>Eukaryota</taxon>
        <taxon>Metazoa</taxon>
        <taxon>Ecdysozoa</taxon>
        <taxon>Nematoda</taxon>
        <taxon>Chromadorea</taxon>
        <taxon>Rhabditida</taxon>
        <taxon>Rhabditina</taxon>
        <taxon>Rhabditomorpha</taxon>
        <taxon>Rhabditoidea</taxon>
        <taxon>Rhabditidae</taxon>
        <taxon>Peloderinae</taxon>
        <taxon>Caenorhabditis</taxon>
    </lineage>
</organism>
<reference evidence="3" key="1">
    <citation type="submission" date="2011-07" db="EMBL/GenBank/DDBJ databases">
        <authorList>
            <consortium name="Caenorhabditis brenneri Sequencing and Analysis Consortium"/>
            <person name="Wilson R.K."/>
        </authorList>
    </citation>
    <scope>NUCLEOTIDE SEQUENCE [LARGE SCALE GENOMIC DNA]</scope>
    <source>
        <strain evidence="3">PB2801</strain>
    </source>
</reference>
<dbReference type="Proteomes" id="UP000008068">
    <property type="component" value="Unassembled WGS sequence"/>
</dbReference>
<dbReference type="InParanoid" id="G0MDC6"/>
<proteinExistence type="predicted"/>
<keyword evidence="1" id="KW-0732">Signal</keyword>
<accession>G0MDC6</accession>
<protein>
    <recommendedName>
        <fullName evidence="4">SCP domain-containing protein</fullName>
    </recommendedName>
</protein>
<evidence type="ECO:0000313" key="3">
    <source>
        <dbReference type="Proteomes" id="UP000008068"/>
    </source>
</evidence>
<feature type="chain" id="PRO_5012090524" description="SCP domain-containing protein" evidence="1">
    <location>
        <begin position="16"/>
        <end position="322"/>
    </location>
</feature>
<sequence length="322" mass="35498">MKILIGFIVIGASFANLDPAQKKFIDELNGIRKEVAANLTITNMHKLEYSKNLAGKAARGEKVAGYHESWRHTWVTNYSKGRDELLREFDRYYETWVDGQPPNKSIEVQGLARPVEHLVPLHTKIGCALMIKTPYAVICSLGPEGSLDSFYTSLNNTGLNCSSGYLFIDGLCSPEDDIEVKYGSVQTQLPVIESSQSVEMTTESMIASQHLETLKPDNHLPTAPPVGNISAKLGTRLSKNSSQTEDSTNSTVNPYITPAPFIYGPKTTVETELDRHIAKYQREEQDGDLPSEEDKGTYGFSGCGKVSVVVSLVFVMTSLLIE</sequence>
<evidence type="ECO:0008006" key="4">
    <source>
        <dbReference type="Google" id="ProtNLM"/>
    </source>
</evidence>
<name>G0MDC6_CAEBE</name>
<evidence type="ECO:0000256" key="1">
    <source>
        <dbReference type="SAM" id="SignalP"/>
    </source>
</evidence>
<dbReference type="FunCoup" id="G0MDC6">
    <property type="interactions" value="432"/>
</dbReference>
<feature type="signal peptide" evidence="1">
    <location>
        <begin position="1"/>
        <end position="15"/>
    </location>
</feature>
<gene>
    <name evidence="2" type="ORF">CAEBREN_19563</name>
</gene>
<dbReference type="HOGENOM" id="CLU_1046724_0_0_1"/>
<dbReference type="InterPro" id="IPR035940">
    <property type="entry name" value="CAP_sf"/>
</dbReference>
<evidence type="ECO:0000313" key="2">
    <source>
        <dbReference type="EMBL" id="EGT49497.1"/>
    </source>
</evidence>
<keyword evidence="3" id="KW-1185">Reference proteome</keyword>